<evidence type="ECO:0000313" key="5">
    <source>
        <dbReference type="Proteomes" id="UP000275385"/>
    </source>
</evidence>
<dbReference type="Gene3D" id="1.10.30.10">
    <property type="entry name" value="High mobility group box domain"/>
    <property type="match status" value="2"/>
</dbReference>
<organism evidence="4 5">
    <name type="scientific">Coniochaeta pulveracea</name>
    <dbReference type="NCBI Taxonomy" id="177199"/>
    <lineage>
        <taxon>Eukaryota</taxon>
        <taxon>Fungi</taxon>
        <taxon>Dikarya</taxon>
        <taxon>Ascomycota</taxon>
        <taxon>Pezizomycotina</taxon>
        <taxon>Sordariomycetes</taxon>
        <taxon>Sordariomycetidae</taxon>
        <taxon>Coniochaetales</taxon>
        <taxon>Coniochaetaceae</taxon>
        <taxon>Coniochaeta</taxon>
    </lineage>
</organism>
<dbReference type="GO" id="GO:0005634">
    <property type="term" value="C:nucleus"/>
    <property type="evidence" value="ECO:0007669"/>
    <property type="project" value="UniProtKB-UniRule"/>
</dbReference>
<feature type="domain" description="HMG box" evidence="3">
    <location>
        <begin position="235"/>
        <end position="301"/>
    </location>
</feature>
<feature type="region of interest" description="Disordered" evidence="2">
    <location>
        <begin position="217"/>
        <end position="237"/>
    </location>
</feature>
<proteinExistence type="predicted"/>
<feature type="compositionally biased region" description="Basic and acidic residues" evidence="2">
    <location>
        <begin position="51"/>
        <end position="71"/>
    </location>
</feature>
<dbReference type="InterPro" id="IPR009071">
    <property type="entry name" value="HMG_box_dom"/>
</dbReference>
<feature type="DNA-binding region" description="HMG box" evidence="1">
    <location>
        <begin position="235"/>
        <end position="301"/>
    </location>
</feature>
<dbReference type="Proteomes" id="UP000275385">
    <property type="component" value="Unassembled WGS sequence"/>
</dbReference>
<dbReference type="Pfam" id="PF09011">
    <property type="entry name" value="HMG_box_2"/>
    <property type="match status" value="1"/>
</dbReference>
<evidence type="ECO:0000256" key="1">
    <source>
        <dbReference type="PROSITE-ProRule" id="PRU00267"/>
    </source>
</evidence>
<gene>
    <name evidence="4" type="ORF">DL546_004587</name>
</gene>
<evidence type="ECO:0000256" key="2">
    <source>
        <dbReference type="SAM" id="MobiDB-lite"/>
    </source>
</evidence>
<sequence length="312" mass="34865">MWSLVRSTAARQLRVGRAATSRVANSFAIPTAYRVVIARRNFTETSGELAPKSDAKETKPKTRRTSTEKPAAKKSKAGTHKKTAKAKKPKAKKAVKAAPKKKRVKKVLTPEEKVKLEIRELKKKALLNEPKKLPDRSWLVYVSQHLKNNNVSDVTSAVKDLAASYKDLAASEIEHLEKVAAQNRLANQAAYRAWVESHSVTDIDTANRARRRLRRIAPANTSLHKKSDIRDDRQPSKPLSAYTMFSLERWQSGDLVGQKATDAAGKIAQEWKSLSDSQRQAFQDSAAADRERYVADVESKLNRTVKSRSPST</sequence>
<dbReference type="OrthoDB" id="1919336at2759"/>
<dbReference type="InterPro" id="IPR036910">
    <property type="entry name" value="HMG_box_dom_sf"/>
</dbReference>
<feature type="region of interest" description="Disordered" evidence="2">
    <location>
        <begin position="46"/>
        <end position="105"/>
    </location>
</feature>
<keyword evidence="5" id="KW-1185">Reference proteome</keyword>
<protein>
    <recommendedName>
        <fullName evidence="3">HMG box domain-containing protein</fullName>
    </recommendedName>
</protein>
<dbReference type="EMBL" id="QVQW01000061">
    <property type="protein sequence ID" value="RKU42134.1"/>
    <property type="molecule type" value="Genomic_DNA"/>
</dbReference>
<keyword evidence="1" id="KW-0539">Nucleus</keyword>
<name>A0A420Y2N2_9PEZI</name>
<comment type="caution">
    <text evidence="4">The sequence shown here is derived from an EMBL/GenBank/DDBJ whole genome shotgun (WGS) entry which is preliminary data.</text>
</comment>
<dbReference type="CDD" id="cd00084">
    <property type="entry name" value="HMG-box_SF"/>
    <property type="match status" value="1"/>
</dbReference>
<feature type="compositionally biased region" description="Basic and acidic residues" evidence="2">
    <location>
        <begin position="225"/>
        <end position="235"/>
    </location>
</feature>
<dbReference type="PROSITE" id="PS50118">
    <property type="entry name" value="HMG_BOX_2"/>
    <property type="match status" value="1"/>
</dbReference>
<evidence type="ECO:0000313" key="4">
    <source>
        <dbReference type="EMBL" id="RKU42134.1"/>
    </source>
</evidence>
<evidence type="ECO:0000259" key="3">
    <source>
        <dbReference type="PROSITE" id="PS50118"/>
    </source>
</evidence>
<dbReference type="STRING" id="177199.A0A420Y2N2"/>
<reference evidence="4 5" key="1">
    <citation type="submission" date="2018-08" db="EMBL/GenBank/DDBJ databases">
        <title>Draft genome of the lignicolous fungus Coniochaeta pulveracea.</title>
        <authorList>
            <person name="Borstlap C.J."/>
            <person name="De Witt R.N."/>
            <person name="Botha A."/>
            <person name="Volschenk H."/>
        </authorList>
    </citation>
    <scope>NUCLEOTIDE SEQUENCE [LARGE SCALE GENOMIC DNA]</scope>
    <source>
        <strain evidence="4 5">CAB683</strain>
    </source>
</reference>
<dbReference type="AlphaFoldDB" id="A0A420Y2N2"/>
<keyword evidence="1" id="KW-0238">DNA-binding</keyword>
<dbReference type="GO" id="GO:0003677">
    <property type="term" value="F:DNA binding"/>
    <property type="evidence" value="ECO:0007669"/>
    <property type="project" value="UniProtKB-UniRule"/>
</dbReference>
<feature type="compositionally biased region" description="Basic residues" evidence="2">
    <location>
        <begin position="72"/>
        <end position="105"/>
    </location>
</feature>
<dbReference type="SMART" id="SM00398">
    <property type="entry name" value="HMG"/>
    <property type="match status" value="2"/>
</dbReference>
<accession>A0A420Y2N2</accession>
<dbReference type="SUPFAM" id="SSF47095">
    <property type="entry name" value="HMG-box"/>
    <property type="match status" value="2"/>
</dbReference>